<name>A0A1B6E728_9HEMI</name>
<dbReference type="Pfam" id="PF00024">
    <property type="entry name" value="PAN_1"/>
    <property type="match status" value="1"/>
</dbReference>
<evidence type="ECO:0000259" key="3">
    <source>
        <dbReference type="PROSITE" id="PS50948"/>
    </source>
</evidence>
<sequence>MSTLSLTIFGIITTLINFIRGQGCGPGLLLTYVKMPDVVPRTAYTPTLLYNNVPGVAITAECYNRCQQQPECDGFMVDYRQGACFRVRLGSQHEDLIHTENVNFFRKVCLRVPQSCTTRAWPIVYTPNYELLGNQHTVVSNIRDKWQCAQLCIDQSNSTNSPPCRSSQYQAWSQTCTLSQYDSHTSPDSFIPTAQYNVDYIENQCAPDIIDKACWTDPITNRTSFHADLEIYGLSQSQCESRCQTERYFRCMAYTFQCNAGRNNTSRCVLHSDTSLTEFSTNSLVPEACSIYREKIACVDLSVSCASNSMLITLRERSFSGHLFVLGHSQECGVTGNNQDVLSLIVPLPQTDYAENRCQVMIKRSISNINRTLATAVVVVQKHKLIQTASDRVIKVTCLIAENGTLTPSYNNLTLSAGFSVRDPSVQSSVQGYGDNVNSTYPPNARLRIIDVSRGGRDASVTDLGDELELRIDVDPPYNVSMMRVGHLIASSGSGQDSLLLLDSRGCPPDPTTFPPISSENSTSLIARFRAFKFPDSMMIRFSLVLTFCQTVCQPTDCGNGLNSFGKRKRRSNEEIVEELPLQMVLIVREVNEEKIVEDPTPRKTENQSNDLMCASFGNTVIIAIAWVVLQILLLSACCCVLGRRERQSDQVSLQNDFNPRHVSWADHLNSSKLNPGFVEDPRNSAS</sequence>
<feature type="transmembrane region" description="Helical" evidence="1">
    <location>
        <begin position="621"/>
        <end position="643"/>
    </location>
</feature>
<evidence type="ECO:0000313" key="5">
    <source>
        <dbReference type="EMBL" id="JAS18328.1"/>
    </source>
</evidence>
<reference evidence="10" key="1">
    <citation type="submission" date="2015-12" db="EMBL/GenBank/DDBJ databases">
        <title>De novo transcriptome assembly of four potential Pierce s Disease insect vectors from Arizona vineyards.</title>
        <authorList>
            <person name="Tassone E.E."/>
        </authorList>
    </citation>
    <scope>NUCLEOTIDE SEQUENCE</scope>
</reference>
<dbReference type="EMBL" id="GEDC01017225">
    <property type="protein sequence ID" value="JAS20073.1"/>
    <property type="molecule type" value="Transcribed_RNA"/>
</dbReference>
<dbReference type="PROSITE" id="PS50948">
    <property type="entry name" value="PAN"/>
    <property type="match status" value="2"/>
</dbReference>
<dbReference type="AlphaFoldDB" id="A0A1B6E728"/>
<dbReference type="EMBL" id="GEDC01003572">
    <property type="protein sequence ID" value="JAS33726.1"/>
    <property type="molecule type" value="Transcribed_RNA"/>
</dbReference>
<dbReference type="SMART" id="SM00241">
    <property type="entry name" value="ZP"/>
    <property type="match status" value="1"/>
</dbReference>
<evidence type="ECO:0000259" key="4">
    <source>
        <dbReference type="PROSITE" id="PS51034"/>
    </source>
</evidence>
<dbReference type="EMBL" id="GEDC01016352">
    <property type="protein sequence ID" value="JAS20946.1"/>
    <property type="molecule type" value="Transcribed_RNA"/>
</dbReference>
<dbReference type="EMBL" id="GEDC01014532">
    <property type="protein sequence ID" value="JAS22766.1"/>
    <property type="molecule type" value="Transcribed_RNA"/>
</dbReference>
<proteinExistence type="predicted"/>
<dbReference type="Pfam" id="PF25057">
    <property type="entry name" value="CUT_N"/>
    <property type="match status" value="1"/>
</dbReference>
<evidence type="ECO:0000313" key="9">
    <source>
        <dbReference type="EMBL" id="JAS24572.1"/>
    </source>
</evidence>
<keyword evidence="1" id="KW-1133">Transmembrane helix</keyword>
<feature type="domain" description="ZP" evidence="4">
    <location>
        <begin position="304"/>
        <end position="565"/>
    </location>
</feature>
<dbReference type="Gene3D" id="3.50.4.10">
    <property type="entry name" value="Hepatocyte Growth Factor"/>
    <property type="match status" value="1"/>
</dbReference>
<gene>
    <name evidence="5" type="ORF">g.40414</name>
    <name evidence="7" type="ORF">g.40415</name>
    <name evidence="9" type="ORF">g.40416</name>
    <name evidence="8" type="ORF">g.40417</name>
    <name evidence="10" type="ORF">g.40418</name>
    <name evidence="11" type="ORF">g.40419</name>
    <name evidence="6" type="ORF">g.40420</name>
</gene>
<protein>
    <recommendedName>
        <fullName evidence="12">ZP domain-containing protein</fullName>
    </recommendedName>
</protein>
<evidence type="ECO:0000256" key="1">
    <source>
        <dbReference type="SAM" id="Phobius"/>
    </source>
</evidence>
<dbReference type="InterPro" id="IPR056953">
    <property type="entry name" value="CUT_N"/>
</dbReference>
<dbReference type="EMBL" id="GEDC01001388">
    <property type="protein sequence ID" value="JAS35910.1"/>
    <property type="molecule type" value="Transcribed_RNA"/>
</dbReference>
<dbReference type="PROSITE" id="PS51034">
    <property type="entry name" value="ZP_2"/>
    <property type="match status" value="1"/>
</dbReference>
<dbReference type="GO" id="GO:0009653">
    <property type="term" value="P:anatomical structure morphogenesis"/>
    <property type="evidence" value="ECO:0007669"/>
    <property type="project" value="TreeGrafter"/>
</dbReference>
<evidence type="ECO:0000313" key="8">
    <source>
        <dbReference type="EMBL" id="JAS22766.1"/>
    </source>
</evidence>
<feature type="chain" id="PRO_5008581863" description="ZP domain-containing protein" evidence="2">
    <location>
        <begin position="22"/>
        <end position="687"/>
    </location>
</feature>
<evidence type="ECO:0000313" key="11">
    <source>
        <dbReference type="EMBL" id="JAS35910.1"/>
    </source>
</evidence>
<feature type="domain" description="Apple" evidence="3">
    <location>
        <begin position="116"/>
        <end position="205"/>
    </location>
</feature>
<keyword evidence="2" id="KW-0732">Signal</keyword>
<dbReference type="PANTHER" id="PTHR47327:SF1">
    <property type="entry name" value="RE15579P"/>
    <property type="match status" value="1"/>
</dbReference>
<organism evidence="10">
    <name type="scientific">Clastoptera arizonana</name>
    <name type="common">Arizona spittle bug</name>
    <dbReference type="NCBI Taxonomy" id="38151"/>
    <lineage>
        <taxon>Eukaryota</taxon>
        <taxon>Metazoa</taxon>
        <taxon>Ecdysozoa</taxon>
        <taxon>Arthropoda</taxon>
        <taxon>Hexapoda</taxon>
        <taxon>Insecta</taxon>
        <taxon>Pterygota</taxon>
        <taxon>Neoptera</taxon>
        <taxon>Paraneoptera</taxon>
        <taxon>Hemiptera</taxon>
        <taxon>Auchenorrhyncha</taxon>
        <taxon>Cercopoidea</taxon>
        <taxon>Clastopteridae</taxon>
        <taxon>Clastoptera</taxon>
    </lineage>
</organism>
<accession>A0A1B6E728</accession>
<dbReference type="InterPro" id="IPR003609">
    <property type="entry name" value="Pan_app"/>
</dbReference>
<keyword evidence="1" id="KW-0472">Membrane</keyword>
<feature type="domain" description="Apple" evidence="3">
    <location>
        <begin position="214"/>
        <end position="298"/>
    </location>
</feature>
<dbReference type="InterPro" id="IPR001507">
    <property type="entry name" value="ZP_dom"/>
</dbReference>
<feature type="signal peptide" evidence="2">
    <location>
        <begin position="1"/>
        <end position="21"/>
    </location>
</feature>
<dbReference type="SMART" id="SM00473">
    <property type="entry name" value="PAN_AP"/>
    <property type="match status" value="3"/>
</dbReference>
<dbReference type="SUPFAM" id="SSF57414">
    <property type="entry name" value="Hairpin loop containing domain-like"/>
    <property type="match status" value="1"/>
</dbReference>
<evidence type="ECO:0000313" key="10">
    <source>
        <dbReference type="EMBL" id="JAS33726.1"/>
    </source>
</evidence>
<keyword evidence="1" id="KW-0812">Transmembrane</keyword>
<dbReference type="EMBL" id="GEDC01018970">
    <property type="protein sequence ID" value="JAS18328.1"/>
    <property type="molecule type" value="Transcribed_RNA"/>
</dbReference>
<evidence type="ECO:0000313" key="6">
    <source>
        <dbReference type="EMBL" id="JAS20073.1"/>
    </source>
</evidence>
<dbReference type="PANTHER" id="PTHR47327">
    <property type="entry name" value="FI18240P1-RELATED"/>
    <property type="match status" value="1"/>
</dbReference>
<evidence type="ECO:0000313" key="7">
    <source>
        <dbReference type="EMBL" id="JAS20946.1"/>
    </source>
</evidence>
<evidence type="ECO:0008006" key="12">
    <source>
        <dbReference type="Google" id="ProtNLM"/>
    </source>
</evidence>
<evidence type="ECO:0000256" key="2">
    <source>
        <dbReference type="SAM" id="SignalP"/>
    </source>
</evidence>
<dbReference type="InterPro" id="IPR052774">
    <property type="entry name" value="Celegans_DevNeuronal_Protein"/>
</dbReference>
<dbReference type="EMBL" id="GEDC01012726">
    <property type="protein sequence ID" value="JAS24572.1"/>
    <property type="molecule type" value="Transcribed_RNA"/>
</dbReference>